<dbReference type="GO" id="GO:0005634">
    <property type="term" value="C:nucleus"/>
    <property type="evidence" value="ECO:0007669"/>
    <property type="project" value="TreeGrafter"/>
</dbReference>
<dbReference type="EC" id="3.4.19.12" evidence="7"/>
<dbReference type="CDD" id="cd02257">
    <property type="entry name" value="Peptidase_C19"/>
    <property type="match status" value="1"/>
</dbReference>
<keyword evidence="8" id="KW-1185">Reference proteome</keyword>
<dbReference type="AlphaFoldDB" id="A0A6J8AJG9"/>
<dbReference type="EMBL" id="CACVKT020001564">
    <property type="protein sequence ID" value="CAC5369144.1"/>
    <property type="molecule type" value="Genomic_DNA"/>
</dbReference>
<dbReference type="InterPro" id="IPR003653">
    <property type="entry name" value="Peptidase_C48_C"/>
</dbReference>
<dbReference type="OrthoDB" id="1939479at2759"/>
<keyword evidence="4" id="KW-0732">Signal</keyword>
<evidence type="ECO:0000259" key="5">
    <source>
        <dbReference type="PROSITE" id="PS50235"/>
    </source>
</evidence>
<evidence type="ECO:0000256" key="3">
    <source>
        <dbReference type="ARBA" id="ARBA00022801"/>
    </source>
</evidence>
<evidence type="ECO:0000259" key="6">
    <source>
        <dbReference type="PROSITE" id="PS50600"/>
    </source>
</evidence>
<evidence type="ECO:0000313" key="7">
    <source>
        <dbReference type="EMBL" id="CAC5369144.1"/>
    </source>
</evidence>
<dbReference type="PANTHER" id="PTHR24006">
    <property type="entry name" value="UBIQUITIN CARBOXYL-TERMINAL HYDROLASE"/>
    <property type="match status" value="1"/>
</dbReference>
<dbReference type="PROSITE" id="PS00973">
    <property type="entry name" value="USP_2"/>
    <property type="match status" value="1"/>
</dbReference>
<keyword evidence="2" id="KW-0645">Protease</keyword>
<evidence type="ECO:0000313" key="8">
    <source>
        <dbReference type="Proteomes" id="UP000507470"/>
    </source>
</evidence>
<dbReference type="Gene3D" id="3.40.395.10">
    <property type="entry name" value="Adenoviral Proteinase, Chain A"/>
    <property type="match status" value="1"/>
</dbReference>
<sequence length="555" mass="63331">MFHNVKGLLFILTQLNTQCFSRIVFKRKDVSSKTQVAEAYVCTICGSKLGTDQQIYSDLQLAIAEDVKPHEGVKDLLDRYFEDERIEATCCNGVNRWRHIRLINLPSDLSICLVRHTSINNITTKNRKPISIDRILNMGKYMSTQTDLLYRLTGVVIHHGTSPRNGHYTFVKTDGGTQIQINDCSFKVYNGANLLTDSYLLQYEQIPDDEDICNPYLTDLQIHSWKAYKLIQEVTGSVDNATIADIAKAVLTYFSNNCPAALYENFGITSLRNYYCSKCDNTGTYCEQHLVHDYQMLNNPVNTSVTSHQQAICNKCGEQSLTEEDYVINRSSTMIVKDCLDMLKPDQLESLMSSFNPRAIISNSGTVIFKYNLDHVQILLIERYGTICKISVSQVYEAICSTNQCLLFLEENTKQSGNKPETRKYALVKEQEICRNDCNPLSILLSEDEKSIIKKFKAPVCFGSLHLSTEDVNRFLLDDFSDLNIDAFFETLKSKSENHMFLPAVWYDATFSSTFVRKPDTSKSWLNKDLIFVPANVDSNHWVLIVIKPKEKNIY</sequence>
<evidence type="ECO:0000256" key="1">
    <source>
        <dbReference type="ARBA" id="ARBA00005234"/>
    </source>
</evidence>
<dbReference type="GO" id="GO:0004843">
    <property type="term" value="F:cysteine-type deubiquitinase activity"/>
    <property type="evidence" value="ECO:0007669"/>
    <property type="project" value="UniProtKB-EC"/>
</dbReference>
<feature type="signal peptide" evidence="4">
    <location>
        <begin position="1"/>
        <end position="21"/>
    </location>
</feature>
<dbReference type="Proteomes" id="UP000507470">
    <property type="component" value="Unassembled WGS sequence"/>
</dbReference>
<dbReference type="PROSITE" id="PS50600">
    <property type="entry name" value="ULP_PROTEASE"/>
    <property type="match status" value="1"/>
</dbReference>
<dbReference type="GO" id="GO:0016579">
    <property type="term" value="P:protein deubiquitination"/>
    <property type="evidence" value="ECO:0007669"/>
    <property type="project" value="InterPro"/>
</dbReference>
<feature type="domain" description="Ubiquitin-like protease family profile" evidence="6">
    <location>
        <begin position="443"/>
        <end position="555"/>
    </location>
</feature>
<feature type="chain" id="PRO_5026924444" evidence="4">
    <location>
        <begin position="22"/>
        <end position="555"/>
    </location>
</feature>
<dbReference type="GO" id="GO:0006508">
    <property type="term" value="P:proteolysis"/>
    <property type="evidence" value="ECO:0007669"/>
    <property type="project" value="UniProtKB-KW"/>
</dbReference>
<dbReference type="InterPro" id="IPR038765">
    <property type="entry name" value="Papain-like_cys_pep_sf"/>
</dbReference>
<dbReference type="InterPro" id="IPR001394">
    <property type="entry name" value="Peptidase_C19_UCH"/>
</dbReference>
<dbReference type="InterPro" id="IPR028889">
    <property type="entry name" value="USP"/>
</dbReference>
<dbReference type="Pfam" id="PF02902">
    <property type="entry name" value="Peptidase_C48"/>
    <property type="match status" value="1"/>
</dbReference>
<organism evidence="7 8">
    <name type="scientific">Mytilus coruscus</name>
    <name type="common">Sea mussel</name>
    <dbReference type="NCBI Taxonomy" id="42192"/>
    <lineage>
        <taxon>Eukaryota</taxon>
        <taxon>Metazoa</taxon>
        <taxon>Spiralia</taxon>
        <taxon>Lophotrochozoa</taxon>
        <taxon>Mollusca</taxon>
        <taxon>Bivalvia</taxon>
        <taxon>Autobranchia</taxon>
        <taxon>Pteriomorphia</taxon>
        <taxon>Mytilida</taxon>
        <taxon>Mytiloidea</taxon>
        <taxon>Mytilidae</taxon>
        <taxon>Mytilinae</taxon>
        <taxon>Mytilus</taxon>
    </lineage>
</organism>
<name>A0A6J8AJG9_MYTCO</name>
<dbReference type="InterPro" id="IPR050164">
    <property type="entry name" value="Peptidase_C19"/>
</dbReference>
<comment type="similarity">
    <text evidence="1">Belongs to the peptidase C48 family.</text>
</comment>
<accession>A0A6J8AJG9</accession>
<keyword evidence="3 7" id="KW-0378">Hydrolase</keyword>
<dbReference type="Pfam" id="PF00443">
    <property type="entry name" value="UCH"/>
    <property type="match status" value="1"/>
</dbReference>
<feature type="domain" description="USP" evidence="5">
    <location>
        <begin position="1"/>
        <end position="206"/>
    </location>
</feature>
<dbReference type="SUPFAM" id="SSF54001">
    <property type="entry name" value="Cysteine proteinases"/>
    <property type="match status" value="2"/>
</dbReference>
<evidence type="ECO:0000256" key="4">
    <source>
        <dbReference type="SAM" id="SignalP"/>
    </source>
</evidence>
<dbReference type="Gene3D" id="3.90.70.10">
    <property type="entry name" value="Cysteine proteinases"/>
    <property type="match status" value="1"/>
</dbReference>
<reference evidence="7 8" key="1">
    <citation type="submission" date="2020-06" db="EMBL/GenBank/DDBJ databases">
        <authorList>
            <person name="Li R."/>
            <person name="Bekaert M."/>
        </authorList>
    </citation>
    <scope>NUCLEOTIDE SEQUENCE [LARGE SCALE GENOMIC DNA]</scope>
    <source>
        <strain evidence="8">wild</strain>
    </source>
</reference>
<gene>
    <name evidence="7" type="ORF">MCOR_8439</name>
</gene>
<proteinExistence type="inferred from homology"/>
<evidence type="ECO:0000256" key="2">
    <source>
        <dbReference type="ARBA" id="ARBA00022670"/>
    </source>
</evidence>
<dbReference type="InterPro" id="IPR018200">
    <property type="entry name" value="USP_CS"/>
</dbReference>
<dbReference type="PROSITE" id="PS50235">
    <property type="entry name" value="USP_3"/>
    <property type="match status" value="1"/>
</dbReference>
<protein>
    <submittedName>
        <fullName evidence="7">USP44_49</fullName>
        <ecNumber evidence="7">3.4.19.12</ecNumber>
    </submittedName>
</protein>
<dbReference type="GO" id="GO:0005829">
    <property type="term" value="C:cytosol"/>
    <property type="evidence" value="ECO:0007669"/>
    <property type="project" value="TreeGrafter"/>
</dbReference>